<evidence type="ECO:0000313" key="1">
    <source>
        <dbReference type="EMBL" id="ARM67651.1"/>
    </source>
</evidence>
<proteinExistence type="predicted"/>
<gene>
    <name evidence="1" type="ORF">LW81_081</name>
</gene>
<dbReference type="Proteomes" id="UP000224987">
    <property type="component" value="Segment"/>
</dbReference>
<keyword evidence="2" id="KW-1185">Reference proteome</keyword>
<organism evidence="1 2">
    <name type="scientific">Lactococcus phage LW81</name>
    <dbReference type="NCBI Taxonomy" id="1965482"/>
    <lineage>
        <taxon>Viruses</taxon>
        <taxon>Duplodnaviria</taxon>
        <taxon>Heunggongvirae</taxon>
        <taxon>Uroviricota</taxon>
        <taxon>Caudoviricetes</taxon>
        <taxon>Audreyjarvisvirus</taxon>
        <taxon>Audreyjarvisvirus LW81</taxon>
    </lineage>
</organism>
<accession>A0A1W6JN37</accession>
<protein>
    <submittedName>
        <fullName evidence="1">Uncharacterized protein</fullName>
    </submittedName>
</protein>
<dbReference type="EMBL" id="KY554777">
    <property type="protein sequence ID" value="ARM67651.1"/>
    <property type="molecule type" value="Genomic_DNA"/>
</dbReference>
<evidence type="ECO:0000313" key="2">
    <source>
        <dbReference type="Proteomes" id="UP000224987"/>
    </source>
</evidence>
<sequence>MMTQFEEDLDKLLYLASVHGKDYEVVYSEFVRKYESILNQTTNMKEFINDVIHECDYGCDNNCGLDGTISRYAVEDLKGTLDRIEGEYNESLYDSDQDF</sequence>
<name>A0A1W6JN37_9CAUD</name>
<reference evidence="1 2" key="1">
    <citation type="journal article" date="2017" name="Viruses">
        <title>Phage Biodiversity in Artisanal Cheese Wheys Reflects the Complexity of the Fermentation Process.</title>
        <authorList>
            <person name="Mahony J."/>
            <person name="Moscarelli A."/>
            <person name="Kelleher P."/>
            <person name="Lugli G.A."/>
            <person name="Ventura M."/>
            <person name="Settanni L."/>
            <person name="van Sinderen D."/>
        </authorList>
    </citation>
    <scope>NUCLEOTIDE SEQUENCE [LARGE SCALE GENOMIC DNA]</scope>
</reference>